<keyword evidence="4 6" id="KW-0472">Membrane</keyword>
<dbReference type="AlphaFoldDB" id="A0A444UTD1"/>
<dbReference type="PANTHER" id="PTHR31872:SF5">
    <property type="entry name" value="TRANSMEMBRANE PROTEIN 179"/>
    <property type="match status" value="1"/>
</dbReference>
<dbReference type="InterPro" id="IPR029673">
    <property type="entry name" value="TMEM179"/>
</dbReference>
<protein>
    <submittedName>
        <fullName evidence="7">Transmembrane protein 179</fullName>
    </submittedName>
</protein>
<gene>
    <name evidence="7" type="ORF">EOD39_21181</name>
</gene>
<evidence type="ECO:0000256" key="1">
    <source>
        <dbReference type="ARBA" id="ARBA00004141"/>
    </source>
</evidence>
<proteinExistence type="inferred from homology"/>
<dbReference type="PANTHER" id="PTHR31872">
    <property type="entry name" value="TRANSMEMBRANE PROTEIN 179"/>
    <property type="match status" value="1"/>
</dbReference>
<evidence type="ECO:0000256" key="4">
    <source>
        <dbReference type="ARBA" id="ARBA00023136"/>
    </source>
</evidence>
<comment type="subcellular location">
    <subcellularLocation>
        <location evidence="1">Membrane</location>
        <topology evidence="1">Multi-pass membrane protein</topology>
    </subcellularLocation>
</comment>
<evidence type="ECO:0000313" key="7">
    <source>
        <dbReference type="EMBL" id="RXM91435.1"/>
    </source>
</evidence>
<sequence>KKRTKMALDNFLFAQCILYFLAFLFGFIAVVPLSENGDDFQGKCLLFTRGMWQNENITVEKQRFIVEEWGPESACRFSTFVGIVSLIVSAVQAWRILFYLCKGHDDSFFYAFVNLLASSFVVFVIFVASTIVSVGFNMWCDAITENGSMPNSILDKHAVLMNCDDKVTMEPQKGARILVNGVPLLTRSQLKHLVSVPDIFPSGWY</sequence>
<dbReference type="Gene3D" id="2.60.200.20">
    <property type="match status" value="1"/>
</dbReference>
<reference evidence="7 8" key="1">
    <citation type="submission" date="2019-01" db="EMBL/GenBank/DDBJ databases">
        <title>Draft Genome and Complete Hox-Cluster Characterization of the Sterlet Sturgeon (Acipenser ruthenus).</title>
        <authorList>
            <person name="Wei Q."/>
        </authorList>
    </citation>
    <scope>NUCLEOTIDE SEQUENCE [LARGE SCALE GENOMIC DNA]</scope>
    <source>
        <strain evidence="7">WHYD16114868_AA</strain>
        <tissue evidence="7">Blood</tissue>
    </source>
</reference>
<accession>A0A444UTD1</accession>
<dbReference type="EMBL" id="SCEB01008794">
    <property type="protein sequence ID" value="RXM91435.1"/>
    <property type="molecule type" value="Genomic_DNA"/>
</dbReference>
<keyword evidence="8" id="KW-1185">Reference proteome</keyword>
<evidence type="ECO:0000256" key="3">
    <source>
        <dbReference type="ARBA" id="ARBA00022989"/>
    </source>
</evidence>
<evidence type="ECO:0000256" key="2">
    <source>
        <dbReference type="ARBA" id="ARBA00022692"/>
    </source>
</evidence>
<dbReference type="Proteomes" id="UP000289886">
    <property type="component" value="Unassembled WGS sequence"/>
</dbReference>
<comment type="caution">
    <text evidence="7">The sequence shown here is derived from an EMBL/GenBank/DDBJ whole genome shotgun (WGS) entry which is preliminary data.</text>
</comment>
<name>A0A444UTD1_ACIRT</name>
<dbReference type="Pfam" id="PF26158">
    <property type="entry name" value="Claudin_TMEM179-179B"/>
    <property type="match status" value="1"/>
</dbReference>
<feature type="transmembrane region" description="Helical" evidence="6">
    <location>
        <begin position="109"/>
        <end position="139"/>
    </location>
</feature>
<evidence type="ECO:0000256" key="6">
    <source>
        <dbReference type="SAM" id="Phobius"/>
    </source>
</evidence>
<feature type="transmembrane region" description="Helical" evidence="6">
    <location>
        <begin position="12"/>
        <end position="33"/>
    </location>
</feature>
<keyword evidence="3 6" id="KW-1133">Transmembrane helix</keyword>
<evidence type="ECO:0000313" key="8">
    <source>
        <dbReference type="Proteomes" id="UP000289886"/>
    </source>
</evidence>
<feature type="transmembrane region" description="Helical" evidence="6">
    <location>
        <begin position="77"/>
        <end position="97"/>
    </location>
</feature>
<comment type="similarity">
    <text evidence="5">Belongs to the TMEM179 family.</text>
</comment>
<organism evidence="7 8">
    <name type="scientific">Acipenser ruthenus</name>
    <name type="common">Sterlet sturgeon</name>
    <dbReference type="NCBI Taxonomy" id="7906"/>
    <lineage>
        <taxon>Eukaryota</taxon>
        <taxon>Metazoa</taxon>
        <taxon>Chordata</taxon>
        <taxon>Craniata</taxon>
        <taxon>Vertebrata</taxon>
        <taxon>Euteleostomi</taxon>
        <taxon>Actinopterygii</taxon>
        <taxon>Chondrostei</taxon>
        <taxon>Acipenseriformes</taxon>
        <taxon>Acipenseridae</taxon>
        <taxon>Acipenser</taxon>
    </lineage>
</organism>
<evidence type="ECO:0000256" key="5">
    <source>
        <dbReference type="ARBA" id="ARBA00093776"/>
    </source>
</evidence>
<feature type="non-terminal residue" evidence="7">
    <location>
        <position position="1"/>
    </location>
</feature>
<dbReference type="InterPro" id="IPR059010">
    <property type="entry name" value="TMEM179-179B"/>
</dbReference>
<keyword evidence="2 6" id="KW-0812">Transmembrane</keyword>